<dbReference type="InterPro" id="IPR050817">
    <property type="entry name" value="DjlA_DnaK_co-chaperone"/>
</dbReference>
<keyword evidence="1" id="KW-1133">Transmembrane helix</keyword>
<feature type="transmembrane region" description="Helical" evidence="1">
    <location>
        <begin position="48"/>
        <end position="65"/>
    </location>
</feature>
<evidence type="ECO:0000313" key="4">
    <source>
        <dbReference type="Proteomes" id="UP000253664"/>
    </source>
</evidence>
<dbReference type="AlphaFoldDB" id="A0A367L382"/>
<keyword evidence="1" id="KW-0812">Transmembrane</keyword>
<dbReference type="PANTHER" id="PTHR24074">
    <property type="entry name" value="CO-CHAPERONE PROTEIN DJLA"/>
    <property type="match status" value="1"/>
</dbReference>
<name>A0A367L382_9HYPO</name>
<feature type="transmembrane region" description="Helical" evidence="1">
    <location>
        <begin position="190"/>
        <end position="208"/>
    </location>
</feature>
<reference evidence="3 4" key="1">
    <citation type="journal article" date="2015" name="BMC Genomics">
        <title>Insights from the genome of Ophiocordyceps polyrhachis-furcata to pathogenicity and host specificity in insect fungi.</title>
        <authorList>
            <person name="Wichadakul D."/>
            <person name="Kobmoo N."/>
            <person name="Ingsriswang S."/>
            <person name="Tangphatsornruang S."/>
            <person name="Chantasingh D."/>
            <person name="Luangsa-ard J.J."/>
            <person name="Eurwilaichitr L."/>
        </authorList>
    </citation>
    <scope>NUCLEOTIDE SEQUENCE [LARGE SCALE GENOMIC DNA]</scope>
    <source>
        <strain evidence="3 4">BCC 54312</strain>
    </source>
</reference>
<dbReference type="SUPFAM" id="SSF46565">
    <property type="entry name" value="Chaperone J-domain"/>
    <property type="match status" value="1"/>
</dbReference>
<dbReference type="InterPro" id="IPR036869">
    <property type="entry name" value="J_dom_sf"/>
</dbReference>
<dbReference type="CDD" id="cd06257">
    <property type="entry name" value="DnaJ"/>
    <property type="match status" value="1"/>
</dbReference>
<dbReference type="OrthoDB" id="436519at2759"/>
<dbReference type="Gene3D" id="1.10.287.110">
    <property type="entry name" value="DnaJ domain"/>
    <property type="match status" value="1"/>
</dbReference>
<evidence type="ECO:0000256" key="1">
    <source>
        <dbReference type="SAM" id="Phobius"/>
    </source>
</evidence>
<accession>A0A367L382</accession>
<evidence type="ECO:0000313" key="3">
    <source>
        <dbReference type="EMBL" id="RCI08885.1"/>
    </source>
</evidence>
<gene>
    <name evidence="3" type="ORF">L249_5088</name>
</gene>
<feature type="transmembrane region" description="Helical" evidence="1">
    <location>
        <begin position="7"/>
        <end position="28"/>
    </location>
</feature>
<feature type="transmembrane region" description="Helical" evidence="1">
    <location>
        <begin position="161"/>
        <end position="184"/>
    </location>
</feature>
<dbReference type="STRING" id="1330021.A0A367L382"/>
<keyword evidence="1" id="KW-0472">Membrane</keyword>
<protein>
    <recommendedName>
        <fullName evidence="2">J domain-containing protein</fullName>
    </recommendedName>
</protein>
<proteinExistence type="predicted"/>
<dbReference type="Pfam" id="PF00226">
    <property type="entry name" value="DnaJ"/>
    <property type="match status" value="1"/>
</dbReference>
<dbReference type="SMART" id="SM00271">
    <property type="entry name" value="DnaJ"/>
    <property type="match status" value="1"/>
</dbReference>
<dbReference type="InterPro" id="IPR001623">
    <property type="entry name" value="DnaJ_domain"/>
</dbReference>
<dbReference type="PRINTS" id="PR00625">
    <property type="entry name" value="JDOMAIN"/>
</dbReference>
<dbReference type="PROSITE" id="PS50076">
    <property type="entry name" value="DNAJ_2"/>
    <property type="match status" value="1"/>
</dbReference>
<keyword evidence="4" id="KW-1185">Reference proteome</keyword>
<organism evidence="3 4">
    <name type="scientific">Ophiocordyceps polyrhachis-furcata BCC 54312</name>
    <dbReference type="NCBI Taxonomy" id="1330021"/>
    <lineage>
        <taxon>Eukaryota</taxon>
        <taxon>Fungi</taxon>
        <taxon>Dikarya</taxon>
        <taxon>Ascomycota</taxon>
        <taxon>Pezizomycotina</taxon>
        <taxon>Sordariomycetes</taxon>
        <taxon>Hypocreomycetidae</taxon>
        <taxon>Hypocreales</taxon>
        <taxon>Ophiocordycipitaceae</taxon>
        <taxon>Ophiocordyceps</taxon>
    </lineage>
</organism>
<sequence length="358" mass="40076">MSNLLSLVGWYILPGLATSLIQSVYYGFTVRAGDPKPAPDSARYLNHRRNINIVVVAAYLLYTVFEAHDDIRSAPSFYDELGLPLNATEREIRTRFRRLAALHHPDKVGGGDDSGSFFIHLKLASDTLQDGAKRFAYDRFGPDTVSWPKCVTIREFVSRGVLASILPHYGVAAATIYVLGLFGYMESAKFHRWLMLFAVCLFELHTVTRPTFPLIVRLVNFIAARLPSQHPLLPFQVIQLAQKLILTLYLGISQIGPLLTAQSASRRRSAPRDEKGLEQALDRLEAVSSQLDAETSRLVALEMSPFKGDEASIRSLRDKMREWLVQNTIRADPMVRDALGASLRRRRIDAPSGAKGNR</sequence>
<feature type="domain" description="J" evidence="2">
    <location>
        <begin position="76"/>
        <end position="141"/>
    </location>
</feature>
<dbReference type="EMBL" id="LKCN02000017">
    <property type="protein sequence ID" value="RCI08885.1"/>
    <property type="molecule type" value="Genomic_DNA"/>
</dbReference>
<comment type="caution">
    <text evidence="3">The sequence shown here is derived from an EMBL/GenBank/DDBJ whole genome shotgun (WGS) entry which is preliminary data.</text>
</comment>
<dbReference type="Proteomes" id="UP000253664">
    <property type="component" value="Unassembled WGS sequence"/>
</dbReference>
<evidence type="ECO:0000259" key="2">
    <source>
        <dbReference type="PROSITE" id="PS50076"/>
    </source>
</evidence>